<sequence>MSNLDEEKKNRSILTRSSWAKVGLMAVAMALFVLPIPPISCTEPQDSAGKLFPSRSPKPSGAHLLIKSRLAEKERSPWKRERTPPAMLHGARFIATLRSFNVAFIQINGHEYFIRLNRASYLSLNWNCLRV</sequence>
<feature type="transmembrane region" description="Helical" evidence="1">
    <location>
        <begin position="18"/>
        <end position="36"/>
    </location>
</feature>
<keyword evidence="1" id="KW-0472">Membrane</keyword>
<accession>A0ABD1EZS6</accession>
<dbReference type="AlphaFoldDB" id="A0ABD1EZS6"/>
<organism evidence="2 3">
    <name type="scientific">Hypothenemus hampei</name>
    <name type="common">Coffee berry borer</name>
    <dbReference type="NCBI Taxonomy" id="57062"/>
    <lineage>
        <taxon>Eukaryota</taxon>
        <taxon>Metazoa</taxon>
        <taxon>Ecdysozoa</taxon>
        <taxon>Arthropoda</taxon>
        <taxon>Hexapoda</taxon>
        <taxon>Insecta</taxon>
        <taxon>Pterygota</taxon>
        <taxon>Neoptera</taxon>
        <taxon>Endopterygota</taxon>
        <taxon>Coleoptera</taxon>
        <taxon>Polyphaga</taxon>
        <taxon>Cucujiformia</taxon>
        <taxon>Curculionidae</taxon>
        <taxon>Scolytinae</taxon>
        <taxon>Hypothenemus</taxon>
    </lineage>
</organism>
<evidence type="ECO:0000313" key="2">
    <source>
        <dbReference type="EMBL" id="KAL1506550.1"/>
    </source>
</evidence>
<proteinExistence type="predicted"/>
<evidence type="ECO:0000256" key="1">
    <source>
        <dbReference type="SAM" id="Phobius"/>
    </source>
</evidence>
<protein>
    <submittedName>
        <fullName evidence="2">Uncharacterized protein</fullName>
    </submittedName>
</protein>
<name>A0ABD1EZS6_HYPHA</name>
<reference evidence="2 3" key="1">
    <citation type="submission" date="2024-05" db="EMBL/GenBank/DDBJ databases">
        <title>Genetic variation in Jamaican populations of the coffee berry borer (Hypothenemus hampei).</title>
        <authorList>
            <person name="Errbii M."/>
            <person name="Myrie A."/>
        </authorList>
    </citation>
    <scope>NUCLEOTIDE SEQUENCE [LARGE SCALE GENOMIC DNA]</scope>
    <source>
        <strain evidence="2">JA-Hopewell-2020-01-JO</strain>
        <tissue evidence="2">Whole body</tissue>
    </source>
</reference>
<gene>
    <name evidence="2" type="ORF">ABEB36_005890</name>
</gene>
<comment type="caution">
    <text evidence="2">The sequence shown here is derived from an EMBL/GenBank/DDBJ whole genome shotgun (WGS) entry which is preliminary data.</text>
</comment>
<keyword evidence="1" id="KW-0812">Transmembrane</keyword>
<dbReference type="EMBL" id="JBDJPC010000004">
    <property type="protein sequence ID" value="KAL1506550.1"/>
    <property type="molecule type" value="Genomic_DNA"/>
</dbReference>
<keyword evidence="3" id="KW-1185">Reference proteome</keyword>
<evidence type="ECO:0000313" key="3">
    <source>
        <dbReference type="Proteomes" id="UP001566132"/>
    </source>
</evidence>
<keyword evidence="1" id="KW-1133">Transmembrane helix</keyword>
<dbReference type="Proteomes" id="UP001566132">
    <property type="component" value="Unassembled WGS sequence"/>
</dbReference>